<dbReference type="Pfam" id="PF00455">
    <property type="entry name" value="DeoRC"/>
    <property type="match status" value="1"/>
</dbReference>
<dbReference type="RefSeq" id="WP_219081448.1">
    <property type="nucleotide sequence ID" value="NZ_CP079216.1"/>
</dbReference>
<dbReference type="InterPro" id="IPR014036">
    <property type="entry name" value="DeoR-like_C"/>
</dbReference>
<keyword evidence="2" id="KW-0804">Transcription</keyword>
<keyword evidence="1" id="KW-0805">Transcription regulation</keyword>
<dbReference type="PROSITE" id="PS51000">
    <property type="entry name" value="HTH_DEOR_2"/>
    <property type="match status" value="1"/>
</dbReference>
<gene>
    <name evidence="4" type="ORF">KDB89_12295</name>
</gene>
<organism evidence="4 5">
    <name type="scientific">Tessaracoccus palaemonis</name>
    <dbReference type="NCBI Taxonomy" id="2829499"/>
    <lineage>
        <taxon>Bacteria</taxon>
        <taxon>Bacillati</taxon>
        <taxon>Actinomycetota</taxon>
        <taxon>Actinomycetes</taxon>
        <taxon>Propionibacteriales</taxon>
        <taxon>Propionibacteriaceae</taxon>
        <taxon>Tessaracoccus</taxon>
    </lineage>
</organism>
<dbReference type="PANTHER" id="PTHR30363">
    <property type="entry name" value="HTH-TYPE TRANSCRIPTIONAL REGULATOR SRLR-RELATED"/>
    <property type="match status" value="1"/>
</dbReference>
<protein>
    <submittedName>
        <fullName evidence="4">DeoR/GlpR family DNA-binding transcription regulator</fullName>
    </submittedName>
</protein>
<keyword evidence="4" id="KW-0238">DNA-binding</keyword>
<dbReference type="InterPro" id="IPR050313">
    <property type="entry name" value="Carb_Metab_HTH_regulators"/>
</dbReference>
<dbReference type="EMBL" id="CP079216">
    <property type="protein sequence ID" value="QXT62508.1"/>
    <property type="molecule type" value="Genomic_DNA"/>
</dbReference>
<sequence>MSTGGGRASAEAVRRRRRLIAEKVAKRGTMSVEDVASEAGVSTMTAYRDIEALVEEGLVTRQGRGTVSAAASRLSEVSALLRLEQNSAEKAAIARAAAALIRPGSSVLIDDSTSALWALRELASVPLTVVTNSLLVAREVEPRSAVRLLVTGGEYQPWAESLLGKTALDMIDGVRTDYCLLSASGISDGRCFHPYEDVALVKRAMVASAEKAILLLDHTKFARRALHSFAALTDFSHIVTDSAIDPADLELVRQLGPEVIVAE</sequence>
<dbReference type="Pfam" id="PF08220">
    <property type="entry name" value="HTH_DeoR"/>
    <property type="match status" value="1"/>
</dbReference>
<reference evidence="4 5" key="1">
    <citation type="submission" date="2021-07" db="EMBL/GenBank/DDBJ databases">
        <title>complete genome sequencing of Tessaracoccus sp.J1M15.</title>
        <authorList>
            <person name="Bae J.-W."/>
            <person name="Kim D.-y."/>
        </authorList>
    </citation>
    <scope>NUCLEOTIDE SEQUENCE [LARGE SCALE GENOMIC DNA]</scope>
    <source>
        <strain evidence="4 5">J1M15</strain>
    </source>
</reference>
<accession>A0ABX8SK36</accession>
<evidence type="ECO:0000256" key="1">
    <source>
        <dbReference type="ARBA" id="ARBA00023015"/>
    </source>
</evidence>
<evidence type="ECO:0000313" key="5">
    <source>
        <dbReference type="Proteomes" id="UP000824504"/>
    </source>
</evidence>
<dbReference type="GO" id="GO:0003677">
    <property type="term" value="F:DNA binding"/>
    <property type="evidence" value="ECO:0007669"/>
    <property type="project" value="UniProtKB-KW"/>
</dbReference>
<dbReference type="SMART" id="SM00420">
    <property type="entry name" value="HTH_DEOR"/>
    <property type="match status" value="1"/>
</dbReference>
<keyword evidence="5" id="KW-1185">Reference proteome</keyword>
<dbReference type="InterPro" id="IPR001034">
    <property type="entry name" value="DeoR_HTH"/>
</dbReference>
<dbReference type="Proteomes" id="UP000824504">
    <property type="component" value="Chromosome"/>
</dbReference>
<evidence type="ECO:0000256" key="2">
    <source>
        <dbReference type="ARBA" id="ARBA00023163"/>
    </source>
</evidence>
<evidence type="ECO:0000313" key="4">
    <source>
        <dbReference type="EMBL" id="QXT62508.1"/>
    </source>
</evidence>
<feature type="domain" description="HTH deoR-type" evidence="3">
    <location>
        <begin position="13"/>
        <end position="68"/>
    </location>
</feature>
<proteinExistence type="predicted"/>
<name>A0ABX8SK36_9ACTN</name>
<dbReference type="PANTHER" id="PTHR30363:SF44">
    <property type="entry name" value="AGA OPERON TRANSCRIPTIONAL REPRESSOR-RELATED"/>
    <property type="match status" value="1"/>
</dbReference>
<dbReference type="SMART" id="SM01134">
    <property type="entry name" value="DeoRC"/>
    <property type="match status" value="1"/>
</dbReference>
<evidence type="ECO:0000259" key="3">
    <source>
        <dbReference type="PROSITE" id="PS51000"/>
    </source>
</evidence>